<comment type="caution">
    <text evidence="1">The sequence shown here is derived from an EMBL/GenBank/DDBJ whole genome shotgun (WGS) entry which is preliminary data.</text>
</comment>
<evidence type="ECO:0008006" key="3">
    <source>
        <dbReference type="Google" id="ProtNLM"/>
    </source>
</evidence>
<accession>A0A0P8CJI9</accession>
<dbReference type="Proteomes" id="UP000050360">
    <property type="component" value="Unassembled WGS sequence"/>
</dbReference>
<dbReference type="EMBL" id="LKCM01000179">
    <property type="protein sequence ID" value="KPQ43100.1"/>
    <property type="molecule type" value="Genomic_DNA"/>
</dbReference>
<gene>
    <name evidence="1" type="ORF">MPEBLZ_02324</name>
</gene>
<organism evidence="1 2">
    <name type="scientific">Candidatus Methanoperedens nitratireducens</name>
    <dbReference type="NCBI Taxonomy" id="1392998"/>
    <lineage>
        <taxon>Archaea</taxon>
        <taxon>Methanobacteriati</taxon>
        <taxon>Methanobacteriota</taxon>
        <taxon>Stenosarchaea group</taxon>
        <taxon>Methanomicrobia</taxon>
        <taxon>Methanosarcinales</taxon>
        <taxon>ANME-2 cluster</taxon>
        <taxon>Candidatus Methanoperedentaceae</taxon>
        <taxon>Candidatus Methanoperedens</taxon>
    </lineage>
</organism>
<sequence length="187" mass="22017">MSREVKERTILDRFAQDFIDVVEKHAKYIIVSGFVAIAHGRSRGTEDVDLIIEKIKKDTFIKMHNDLVEAGFECIQSEYPELIYDDYLSDKTSVRYVRKGRFIPEMELKMAKDELDDYQIQTRKKLPLTGLDLYFSSIEMNIAFKEELLKSEKDMDDAKHLRIIYSDVLDEKEITKIKADIRRLRLS</sequence>
<name>A0A0P8CJI9_9EURY</name>
<reference evidence="1 2" key="1">
    <citation type="submission" date="2015-09" db="EMBL/GenBank/DDBJ databases">
        <title>A metagenomics-based metabolic model of nitrate-dependent anaerobic oxidation of methane by Methanoperedens-like archaea.</title>
        <authorList>
            <person name="Arshad A."/>
            <person name="Speth D.R."/>
            <person name="De Graaf R.M."/>
            <person name="Op Den Camp H.J."/>
            <person name="Jetten M.S."/>
            <person name="Welte C.U."/>
        </authorList>
    </citation>
    <scope>NUCLEOTIDE SEQUENCE [LARGE SCALE GENOMIC DNA]</scope>
</reference>
<dbReference type="AlphaFoldDB" id="A0A0P8CJI9"/>
<evidence type="ECO:0000313" key="2">
    <source>
        <dbReference type="Proteomes" id="UP000050360"/>
    </source>
</evidence>
<proteinExistence type="predicted"/>
<protein>
    <recommendedName>
        <fullName evidence="3">Nucleotidyltransferase</fullName>
    </recommendedName>
</protein>
<dbReference type="Gene3D" id="3.30.460.40">
    <property type="match status" value="1"/>
</dbReference>
<evidence type="ECO:0000313" key="1">
    <source>
        <dbReference type="EMBL" id="KPQ43100.1"/>
    </source>
</evidence>